<feature type="compositionally biased region" description="Basic and acidic residues" evidence="1">
    <location>
        <begin position="147"/>
        <end position="157"/>
    </location>
</feature>
<feature type="compositionally biased region" description="Acidic residues" evidence="1">
    <location>
        <begin position="932"/>
        <end position="941"/>
    </location>
</feature>
<feature type="region of interest" description="Disordered" evidence="1">
    <location>
        <begin position="463"/>
        <end position="504"/>
    </location>
</feature>
<feature type="compositionally biased region" description="Low complexity" evidence="1">
    <location>
        <begin position="16"/>
        <end position="73"/>
    </location>
</feature>
<dbReference type="STRING" id="1353009.A0A1Y2IV00"/>
<dbReference type="OrthoDB" id="185175at2759"/>
<keyword evidence="4" id="KW-1185">Reference proteome</keyword>
<protein>
    <submittedName>
        <fullName evidence="3">RhoGAP-domain-containing protein</fullName>
    </submittedName>
</protein>
<feature type="region of interest" description="Disordered" evidence="1">
    <location>
        <begin position="932"/>
        <end position="1009"/>
    </location>
</feature>
<dbReference type="Pfam" id="PF00620">
    <property type="entry name" value="RhoGAP"/>
    <property type="match status" value="2"/>
</dbReference>
<dbReference type="GO" id="GO:0005096">
    <property type="term" value="F:GTPase activator activity"/>
    <property type="evidence" value="ECO:0007669"/>
    <property type="project" value="InterPro"/>
</dbReference>
<dbReference type="SUPFAM" id="SSF48350">
    <property type="entry name" value="GTPase activation domain, GAP"/>
    <property type="match status" value="1"/>
</dbReference>
<feature type="compositionally biased region" description="Basic residues" evidence="1">
    <location>
        <begin position="123"/>
        <end position="133"/>
    </location>
</feature>
<proteinExistence type="predicted"/>
<organism evidence="3 4">
    <name type="scientific">Trametes coccinea (strain BRFM310)</name>
    <name type="common">Pycnoporus coccineus</name>
    <dbReference type="NCBI Taxonomy" id="1353009"/>
    <lineage>
        <taxon>Eukaryota</taxon>
        <taxon>Fungi</taxon>
        <taxon>Dikarya</taxon>
        <taxon>Basidiomycota</taxon>
        <taxon>Agaricomycotina</taxon>
        <taxon>Agaricomycetes</taxon>
        <taxon>Polyporales</taxon>
        <taxon>Polyporaceae</taxon>
        <taxon>Trametes</taxon>
    </lineage>
</organism>
<feature type="region of interest" description="Disordered" evidence="1">
    <location>
        <begin position="1"/>
        <end position="341"/>
    </location>
</feature>
<feature type="region of interest" description="Disordered" evidence="1">
    <location>
        <begin position="1218"/>
        <end position="1244"/>
    </location>
</feature>
<feature type="compositionally biased region" description="Pro residues" evidence="1">
    <location>
        <begin position="250"/>
        <end position="260"/>
    </location>
</feature>
<dbReference type="PANTHER" id="PTHR12783:SF5">
    <property type="entry name" value="RALA-BINDING PROTEIN 1"/>
    <property type="match status" value="1"/>
</dbReference>
<dbReference type="CDD" id="cd00159">
    <property type="entry name" value="RhoGAP"/>
    <property type="match status" value="1"/>
</dbReference>
<sequence length="1271" mass="132025">MPMMPSSQPRTTDTHALSSSVPSSLSSTSLSSSFSSSRASSDLLPAAPLSNSSQSDIITSDRSVSSLSSSSKSRFFPLVLTSAPPRSASLASMGQTHARPAAPPSPPPLSPAPSTSSSSTGGRLKRAWAGRRKKSEDITAMFTNTQRSEKGRVREHAAAAAPPPSAMPDLSEPRLERPPSRGAGGPKLLSLQNVFGGKKAAQQPKPGKSSSPVPPLPPPKLAAASGSQRPPLSPPLPATPHKDAQVAPAAPAPIPPPPSRLPAQEPKSSSEGREHTASGTSESANAQEKEKAKEDWRKSDSTMASHSTIRPGALSGNRSPRPVSLAESSHSATTIVPPVNKRLSALITDAEFTMFEEADGDAADDSSTRPPASGRPSPTSSLKARNRRSASLNLGNLRKATHQDASRPAGPSSPGRVLSESPLASSRDTPTLTRAAAAGIIAPVNAGGSAQAAGNNIRGRLAAWTTTPTSPPTREERPLPAPPPPQPRRQPGSPPPPSINPTFRQTAVSMTGSLAPAAGFAMGFGKRAVEKVGRAWGGLSSSASHHSGYSSSSTAAASSSSVKVSESASGYASAPQSGPTSGWKRRKAPHGFSGGSSISSFASTSSEDHYAPSGPQLGRRLRGPRVSGSGRPAGGLVFRRDLRTCVQETAIEDVKIRLANGQHNEDESSAFKPLEARLLPALVVRCAQHILRWGIQEEGLFRVSGRSSHVAKLRAEFDAGSDYDLTACEPGDLDPHAVASIFKTFLRELPEPLLTSALMPYFEAAVKGDQDEGGETGDSSRTITMGASNLTLRKPPSLSTLAMPNFAGLRSLSEEQVTAVAFLISRLPVENRDLLYTVVELIKATAARSVDTKMPLGNLLLVFCPSLNMSATLLRVLCEANPIWDGPPETMPETAPLANVEMSPRQEEPGNAKAAAPTVDLRLPVIELDDVADSPQDESPGDDGASFVSALEPSSRNPTRSPSPAVYGAAIPPLSSSDSLDSSSFSDELASPDPPSCRPTGENKSALASANSLAIPETTDLSLNATPRLVTDVPVPFPSTGGSVPPTPSTHAPLSHRKSYTLLSFPHLRSESSPDVLGNAPCGAKRTKRPSLHLLFSKKSSSSLPSASDSATSSAHGLHGSSGNLVISAPRPIIASSPPRLDTDISSSPIRLAFEEAASQLKGTDTARSAPALVASSTLTAPALDMRSDSGGSSIFSTPQSTPIADFFRGRTTSIFCSDTSSDTSPSGRARSASQASETPSISVNVADTQQEDWMQSVLLAAHARGTSAAS</sequence>
<dbReference type="SMART" id="SM00324">
    <property type="entry name" value="RhoGAP"/>
    <property type="match status" value="1"/>
</dbReference>
<feature type="compositionally biased region" description="Polar residues" evidence="1">
    <location>
        <begin position="277"/>
        <end position="286"/>
    </location>
</feature>
<dbReference type="PANTHER" id="PTHR12783">
    <property type="entry name" value="RALA BINDING PROTEIN 1 RALBP1"/>
    <property type="match status" value="1"/>
</dbReference>
<evidence type="ECO:0000259" key="2">
    <source>
        <dbReference type="PROSITE" id="PS50238"/>
    </source>
</evidence>
<feature type="region of interest" description="Disordered" evidence="1">
    <location>
        <begin position="1100"/>
        <end position="1123"/>
    </location>
</feature>
<accession>A0A1Y2IV00</accession>
<feature type="compositionally biased region" description="Pro residues" evidence="1">
    <location>
        <begin position="101"/>
        <end position="111"/>
    </location>
</feature>
<dbReference type="PROSITE" id="PS50238">
    <property type="entry name" value="RHOGAP"/>
    <property type="match status" value="1"/>
</dbReference>
<dbReference type="GO" id="GO:0007264">
    <property type="term" value="P:small GTPase-mediated signal transduction"/>
    <property type="evidence" value="ECO:0007669"/>
    <property type="project" value="InterPro"/>
</dbReference>
<name>A0A1Y2IV00_TRAC3</name>
<feature type="compositionally biased region" description="Polar residues" evidence="1">
    <location>
        <begin position="422"/>
        <end position="431"/>
    </location>
</feature>
<feature type="compositionally biased region" description="Low complexity" evidence="1">
    <location>
        <begin position="112"/>
        <end position="122"/>
    </location>
</feature>
<feature type="region of interest" description="Disordered" evidence="1">
    <location>
        <begin position="1034"/>
        <end position="1054"/>
    </location>
</feature>
<dbReference type="InterPro" id="IPR039767">
    <property type="entry name" value="RALBP1"/>
</dbReference>
<dbReference type="AlphaFoldDB" id="A0A1Y2IV00"/>
<feature type="compositionally biased region" description="Low complexity" evidence="1">
    <location>
        <begin position="595"/>
        <end position="605"/>
    </location>
</feature>
<evidence type="ECO:0000313" key="4">
    <source>
        <dbReference type="Proteomes" id="UP000193067"/>
    </source>
</evidence>
<feature type="compositionally biased region" description="Polar residues" evidence="1">
    <location>
        <begin position="376"/>
        <end position="394"/>
    </location>
</feature>
<dbReference type="InterPro" id="IPR000198">
    <property type="entry name" value="RhoGAP_dom"/>
</dbReference>
<evidence type="ECO:0000256" key="1">
    <source>
        <dbReference type="SAM" id="MobiDB-lite"/>
    </source>
</evidence>
<feature type="compositionally biased region" description="Pro residues" evidence="1">
    <location>
        <begin position="479"/>
        <end position="499"/>
    </location>
</feature>
<feature type="domain" description="Rho-GAP" evidence="2">
    <location>
        <begin position="672"/>
        <end position="909"/>
    </location>
</feature>
<reference evidence="3 4" key="1">
    <citation type="journal article" date="2015" name="Biotechnol. Biofuels">
        <title>Enhanced degradation of softwood versus hardwood by the white-rot fungus Pycnoporus coccineus.</title>
        <authorList>
            <person name="Couturier M."/>
            <person name="Navarro D."/>
            <person name="Chevret D."/>
            <person name="Henrissat B."/>
            <person name="Piumi F."/>
            <person name="Ruiz-Duenas F.J."/>
            <person name="Martinez A.T."/>
            <person name="Grigoriev I.V."/>
            <person name="Riley R."/>
            <person name="Lipzen A."/>
            <person name="Berrin J.G."/>
            <person name="Master E.R."/>
            <person name="Rosso M.N."/>
        </authorList>
    </citation>
    <scope>NUCLEOTIDE SEQUENCE [LARGE SCALE GENOMIC DNA]</scope>
    <source>
        <strain evidence="3 4">BRFM310</strain>
    </source>
</reference>
<feature type="compositionally biased region" description="Low complexity" evidence="1">
    <location>
        <begin position="1100"/>
        <end position="1115"/>
    </location>
</feature>
<gene>
    <name evidence="3" type="ORF">PYCCODRAFT_1408469</name>
</gene>
<dbReference type="Gene3D" id="1.10.555.10">
    <property type="entry name" value="Rho GTPase activation protein"/>
    <property type="match status" value="1"/>
</dbReference>
<feature type="region of interest" description="Disordered" evidence="1">
    <location>
        <begin position="569"/>
        <end position="633"/>
    </location>
</feature>
<feature type="compositionally biased region" description="Basic and acidic residues" evidence="1">
    <location>
        <begin position="287"/>
        <end position="300"/>
    </location>
</feature>
<dbReference type="GO" id="GO:0031267">
    <property type="term" value="F:small GTPase binding"/>
    <property type="evidence" value="ECO:0007669"/>
    <property type="project" value="InterPro"/>
</dbReference>
<dbReference type="InterPro" id="IPR008936">
    <property type="entry name" value="Rho_GTPase_activation_prot"/>
</dbReference>
<feature type="compositionally biased region" description="Polar residues" evidence="1">
    <location>
        <begin position="1"/>
        <end position="15"/>
    </location>
</feature>
<dbReference type="EMBL" id="KZ084098">
    <property type="protein sequence ID" value="OSD04031.1"/>
    <property type="molecule type" value="Genomic_DNA"/>
</dbReference>
<feature type="region of interest" description="Disordered" evidence="1">
    <location>
        <begin position="356"/>
        <end position="431"/>
    </location>
</feature>
<dbReference type="Proteomes" id="UP000193067">
    <property type="component" value="Unassembled WGS sequence"/>
</dbReference>
<feature type="compositionally biased region" description="Low complexity" evidence="1">
    <location>
        <begin position="953"/>
        <end position="991"/>
    </location>
</feature>
<evidence type="ECO:0000313" key="3">
    <source>
        <dbReference type="EMBL" id="OSD04031.1"/>
    </source>
</evidence>